<dbReference type="Gene3D" id="2.80.10.50">
    <property type="match status" value="1"/>
</dbReference>
<evidence type="ECO:0000313" key="1">
    <source>
        <dbReference type="EMBL" id="MBE1583398.1"/>
    </source>
</evidence>
<gene>
    <name evidence="1" type="ORF">H4W80_001656</name>
</gene>
<organism evidence="1 2">
    <name type="scientific">Nonomuraea angiospora</name>
    <dbReference type="NCBI Taxonomy" id="46172"/>
    <lineage>
        <taxon>Bacteria</taxon>
        <taxon>Bacillati</taxon>
        <taxon>Actinomycetota</taxon>
        <taxon>Actinomycetes</taxon>
        <taxon>Streptosporangiales</taxon>
        <taxon>Streptosporangiaceae</taxon>
        <taxon>Nonomuraea</taxon>
    </lineage>
</organism>
<keyword evidence="2" id="KW-1185">Reference proteome</keyword>
<accession>A0ABR9LRV1</accession>
<protein>
    <recommendedName>
        <fullName evidence="3">Ricin B lectin domain-containing protein</fullName>
    </recommendedName>
</protein>
<reference evidence="1 2" key="1">
    <citation type="submission" date="2020-10" db="EMBL/GenBank/DDBJ databases">
        <title>Sequencing the genomes of 1000 actinobacteria strains.</title>
        <authorList>
            <person name="Klenk H.-P."/>
        </authorList>
    </citation>
    <scope>NUCLEOTIDE SEQUENCE [LARGE SCALE GENOMIC DNA]</scope>
    <source>
        <strain evidence="1 2">DSM 43173</strain>
    </source>
</reference>
<dbReference type="InterPro" id="IPR035992">
    <property type="entry name" value="Ricin_B-like_lectins"/>
</dbReference>
<sequence>MGRCRPRRRLRRGVGTAFRIQCANGGRVLGLGGTAQGAQVVLADDNGPNNNLWRFL</sequence>
<dbReference type="EMBL" id="JADBEK010000001">
    <property type="protein sequence ID" value="MBE1583398.1"/>
    <property type="molecule type" value="Genomic_DNA"/>
</dbReference>
<comment type="caution">
    <text evidence="1">The sequence shown here is derived from an EMBL/GenBank/DDBJ whole genome shotgun (WGS) entry which is preliminary data.</text>
</comment>
<dbReference type="Proteomes" id="UP000633509">
    <property type="component" value="Unassembled WGS sequence"/>
</dbReference>
<dbReference type="SUPFAM" id="SSF50370">
    <property type="entry name" value="Ricin B-like lectins"/>
    <property type="match status" value="1"/>
</dbReference>
<name>A0ABR9LRV1_9ACTN</name>
<evidence type="ECO:0008006" key="3">
    <source>
        <dbReference type="Google" id="ProtNLM"/>
    </source>
</evidence>
<dbReference type="RefSeq" id="WP_192784499.1">
    <property type="nucleotide sequence ID" value="NZ_JADBEK010000001.1"/>
</dbReference>
<evidence type="ECO:0000313" key="2">
    <source>
        <dbReference type="Proteomes" id="UP000633509"/>
    </source>
</evidence>
<proteinExistence type="predicted"/>